<dbReference type="Gene3D" id="1.50.10.10">
    <property type="match status" value="2"/>
</dbReference>
<keyword evidence="2" id="KW-0862">Zinc</keyword>
<feature type="binding site" evidence="2">
    <location>
        <position position="366"/>
    </location>
    <ligand>
        <name>Zn(2+)</name>
        <dbReference type="ChEBI" id="CHEBI:29105"/>
    </ligand>
</feature>
<dbReference type="EMBL" id="OE004085">
    <property type="protein sequence ID" value="CAD7460841.1"/>
    <property type="molecule type" value="Genomic_DNA"/>
</dbReference>
<keyword evidence="3" id="KW-1133">Transmembrane helix</keyword>
<proteinExistence type="inferred from homology"/>
<dbReference type="SUPFAM" id="SSF158745">
    <property type="entry name" value="LanC-like"/>
    <property type="match status" value="2"/>
</dbReference>
<dbReference type="CDD" id="cd04794">
    <property type="entry name" value="euk_LANCL"/>
    <property type="match status" value="1"/>
</dbReference>
<dbReference type="PANTHER" id="PTHR12736">
    <property type="entry name" value="LANC-LIKE PROTEIN"/>
    <property type="match status" value="1"/>
</dbReference>
<feature type="binding site" evidence="2">
    <location>
        <position position="412"/>
    </location>
    <ligand>
        <name>Zn(2+)</name>
        <dbReference type="ChEBI" id="CHEBI:29105"/>
    </ligand>
</feature>
<dbReference type="GO" id="GO:0005886">
    <property type="term" value="C:plasma membrane"/>
    <property type="evidence" value="ECO:0007669"/>
    <property type="project" value="TreeGrafter"/>
</dbReference>
<evidence type="ECO:0000256" key="2">
    <source>
        <dbReference type="PIRSR" id="PIRSR607822-1"/>
    </source>
</evidence>
<gene>
    <name evidence="4" type="ORF">TTEB3V08_LOCUS8758</name>
</gene>
<dbReference type="GO" id="GO:0031179">
    <property type="term" value="P:peptide modification"/>
    <property type="evidence" value="ECO:0007669"/>
    <property type="project" value="InterPro"/>
</dbReference>
<dbReference type="GO" id="GO:0005975">
    <property type="term" value="P:carbohydrate metabolic process"/>
    <property type="evidence" value="ECO:0007669"/>
    <property type="project" value="InterPro"/>
</dbReference>
<keyword evidence="3" id="KW-0472">Membrane</keyword>
<reference evidence="4" key="1">
    <citation type="submission" date="2020-11" db="EMBL/GenBank/DDBJ databases">
        <authorList>
            <person name="Tran Van P."/>
        </authorList>
    </citation>
    <scope>NUCLEOTIDE SEQUENCE</scope>
</reference>
<dbReference type="InterPro" id="IPR020464">
    <property type="entry name" value="LanC-like_prot_euk"/>
</dbReference>
<keyword evidence="2" id="KW-0479">Metal-binding</keyword>
<comment type="similarity">
    <text evidence="1">Belongs to the LanC-like protein family.</text>
</comment>
<feature type="binding site" evidence="2">
    <location>
        <position position="413"/>
    </location>
    <ligand>
        <name>Zn(2+)</name>
        <dbReference type="ChEBI" id="CHEBI:29105"/>
    </ligand>
</feature>
<feature type="transmembrane region" description="Helical" evidence="3">
    <location>
        <begin position="303"/>
        <end position="321"/>
    </location>
</feature>
<dbReference type="PRINTS" id="PR01951">
    <property type="entry name" value="LANCEUKARYTE"/>
</dbReference>
<dbReference type="AlphaFoldDB" id="A0A7R9NYE4"/>
<evidence type="ECO:0008006" key="5">
    <source>
        <dbReference type="Google" id="ProtNLM"/>
    </source>
</evidence>
<dbReference type="PRINTS" id="PR01950">
    <property type="entry name" value="LANCSUPER"/>
</dbReference>
<organism evidence="4">
    <name type="scientific">Timema tahoe</name>
    <dbReference type="NCBI Taxonomy" id="61484"/>
    <lineage>
        <taxon>Eukaryota</taxon>
        <taxon>Metazoa</taxon>
        <taxon>Ecdysozoa</taxon>
        <taxon>Arthropoda</taxon>
        <taxon>Hexapoda</taxon>
        <taxon>Insecta</taxon>
        <taxon>Pterygota</taxon>
        <taxon>Neoptera</taxon>
        <taxon>Polyneoptera</taxon>
        <taxon>Phasmatodea</taxon>
        <taxon>Timematodea</taxon>
        <taxon>Timematoidea</taxon>
        <taxon>Timematidae</taxon>
        <taxon>Timema</taxon>
    </lineage>
</organism>
<dbReference type="InterPro" id="IPR007822">
    <property type="entry name" value="LANC-like"/>
</dbReference>
<evidence type="ECO:0000256" key="3">
    <source>
        <dbReference type="SAM" id="Phobius"/>
    </source>
</evidence>
<dbReference type="SMART" id="SM01260">
    <property type="entry name" value="LANC_like"/>
    <property type="match status" value="1"/>
</dbReference>
<protein>
    <recommendedName>
        <fullName evidence="5">LanC-like protein 2</fullName>
    </recommendedName>
</protein>
<dbReference type="InterPro" id="IPR012341">
    <property type="entry name" value="6hp_glycosidase-like_sf"/>
</dbReference>
<accession>A0A7R9NYE4</accession>
<evidence type="ECO:0000313" key="4">
    <source>
        <dbReference type="EMBL" id="CAD7460841.1"/>
    </source>
</evidence>
<evidence type="ECO:0000256" key="1">
    <source>
        <dbReference type="ARBA" id="ARBA00007179"/>
    </source>
</evidence>
<dbReference type="PANTHER" id="PTHR12736:SF21">
    <property type="entry name" value="LANC-LIKE PROTEIN 2"/>
    <property type="match status" value="1"/>
</dbReference>
<feature type="transmembrane region" description="Helical" evidence="3">
    <location>
        <begin position="256"/>
        <end position="279"/>
    </location>
</feature>
<dbReference type="GO" id="GO:0046872">
    <property type="term" value="F:metal ion binding"/>
    <property type="evidence" value="ECO:0007669"/>
    <property type="project" value="UniProtKB-KW"/>
</dbReference>
<sequence length="541" mass="60540">MPTFVSFAPDLVILLLKDTIHPLLFLVGFMDYHAAIRGVASGEEIHHQFLEKIQAAAHNLLAKLEASILDGDFRDVSIYTGSSGIALLYTLIGIRQKNSKYLDILIISIKSDNYRSCDLTYEDVKHLEATSLLDKAFKRLKLRDVTYLCGGTGPLSLGAVIYHNSGRTACAQELVDRVVSLVPEVSNLNSDLPDEILYGRAGYLYNLLYLNKHIGPNTVSPDHIKQVVAALLQSGQQLARREKRSVPLMYMWHGKYYIGGAHGISGILYMLLLVTSAILQSGCNLAHQEKIKVPLMYRWYGEYYVGAAHGITGILYTLLLAKNYLSQTELDTLLRPTIDYLQGIRYPSKNFPSSLNSDSDRLVHWCHGAPGAVYLFTEAYKVFGDDQYMQTALDCGEVVWKRGLLAKGYSICHGVSGNAYTFLHLYQVTGDLKHLHRACQFADWCFTYGKHQTQIPDRPLSLFEEGSIQKLIIFIVLLVLSTSCLISKSQIKPNFLDIPYNYVSAQAFAFIFGYQKVGVSVYRKCVQKNVLPYGSVQTAVT</sequence>
<dbReference type="Pfam" id="PF05147">
    <property type="entry name" value="LANC_like"/>
    <property type="match status" value="2"/>
</dbReference>
<name>A0A7R9NYE4_9NEOP</name>
<keyword evidence="3" id="KW-0812">Transmembrane</keyword>